<proteinExistence type="predicted"/>
<keyword evidence="3" id="KW-1185">Reference proteome</keyword>
<accession>A0AAD6V6P3</accession>
<feature type="compositionally biased region" description="Polar residues" evidence="1">
    <location>
        <begin position="444"/>
        <end position="463"/>
    </location>
</feature>
<feature type="compositionally biased region" description="Polar residues" evidence="1">
    <location>
        <begin position="153"/>
        <end position="165"/>
    </location>
</feature>
<evidence type="ECO:0000256" key="1">
    <source>
        <dbReference type="SAM" id="MobiDB-lite"/>
    </source>
</evidence>
<feature type="compositionally biased region" description="Low complexity" evidence="1">
    <location>
        <begin position="205"/>
        <end position="215"/>
    </location>
</feature>
<name>A0AAD6V6P3_9AGAR</name>
<gene>
    <name evidence="2" type="ORF">GGX14DRAFT_647140</name>
</gene>
<dbReference type="AlphaFoldDB" id="A0AAD6V6P3"/>
<dbReference type="EMBL" id="JARJCW010000047">
    <property type="protein sequence ID" value="KAJ7204462.1"/>
    <property type="molecule type" value="Genomic_DNA"/>
</dbReference>
<reference evidence="2" key="1">
    <citation type="submission" date="2023-03" db="EMBL/GenBank/DDBJ databases">
        <title>Massive genome expansion in bonnet fungi (Mycena s.s.) driven by repeated elements and novel gene families across ecological guilds.</title>
        <authorList>
            <consortium name="Lawrence Berkeley National Laboratory"/>
            <person name="Harder C.B."/>
            <person name="Miyauchi S."/>
            <person name="Viragh M."/>
            <person name="Kuo A."/>
            <person name="Thoen E."/>
            <person name="Andreopoulos B."/>
            <person name="Lu D."/>
            <person name="Skrede I."/>
            <person name="Drula E."/>
            <person name="Henrissat B."/>
            <person name="Morin E."/>
            <person name="Kohler A."/>
            <person name="Barry K."/>
            <person name="LaButti K."/>
            <person name="Morin E."/>
            <person name="Salamov A."/>
            <person name="Lipzen A."/>
            <person name="Mereny Z."/>
            <person name="Hegedus B."/>
            <person name="Baldrian P."/>
            <person name="Stursova M."/>
            <person name="Weitz H."/>
            <person name="Taylor A."/>
            <person name="Grigoriev I.V."/>
            <person name="Nagy L.G."/>
            <person name="Martin F."/>
            <person name="Kauserud H."/>
        </authorList>
    </citation>
    <scope>NUCLEOTIDE SEQUENCE</scope>
    <source>
        <strain evidence="2">9144</strain>
    </source>
</reference>
<dbReference type="Proteomes" id="UP001219525">
    <property type="component" value="Unassembled WGS sequence"/>
</dbReference>
<feature type="compositionally biased region" description="Low complexity" evidence="1">
    <location>
        <begin position="1"/>
        <end position="20"/>
    </location>
</feature>
<feature type="region of interest" description="Disordered" evidence="1">
    <location>
        <begin position="444"/>
        <end position="467"/>
    </location>
</feature>
<evidence type="ECO:0000313" key="2">
    <source>
        <dbReference type="EMBL" id="KAJ7204462.1"/>
    </source>
</evidence>
<organism evidence="2 3">
    <name type="scientific">Mycena pura</name>
    <dbReference type="NCBI Taxonomy" id="153505"/>
    <lineage>
        <taxon>Eukaryota</taxon>
        <taxon>Fungi</taxon>
        <taxon>Dikarya</taxon>
        <taxon>Basidiomycota</taxon>
        <taxon>Agaricomycotina</taxon>
        <taxon>Agaricomycetes</taxon>
        <taxon>Agaricomycetidae</taxon>
        <taxon>Agaricales</taxon>
        <taxon>Marasmiineae</taxon>
        <taxon>Mycenaceae</taxon>
        <taxon>Mycena</taxon>
    </lineage>
</organism>
<feature type="region of interest" description="Disordered" evidence="1">
    <location>
        <begin position="153"/>
        <end position="227"/>
    </location>
</feature>
<protein>
    <submittedName>
        <fullName evidence="2">Uncharacterized protein</fullName>
    </submittedName>
</protein>
<evidence type="ECO:0000313" key="3">
    <source>
        <dbReference type="Proteomes" id="UP001219525"/>
    </source>
</evidence>
<sequence length="523" mass="58360">MFNRSVSPSSSICLSPSLDSTHNLKKRRRQSSESHQLPPGPPQVSSYYASLTCSEGRVKPRRIDPDRLAIRLGPELVAEMDTYVVPGAKMPPFKVRQELVKRYNVDRRHIYDYLHSRGLRVSKEDKHLNLAHRMSRKPATSRKPLQVKLTQDMDNIPTSLPNPSATEAKPAPVDPTKPVEKRKTTAASCPVLPPQTSATPMLCPSQLTDLSSSSSDSEDHNSPTFESPSILTASSSFDFDLEMLSLSYPISDDKLAEYFGPEFTSSISTVGSREDPLSDLEELLKSKQTSENIPVSFRDSLTSLDDLFGFSQQSRFEFYNLVNSSIGSARGIEECAGTYKAHMEALYSSRSYPESDLHYKYNAYGSALATAVAAQEPVDMIHLPTRRETEDVDSACATLETRTPNDYYHRLPAVLSSPPNRRNQAVSSPLRKIPSPIVDLNKPSNYNSVDDFSSNRHTASNPQPRERPKFLVWTSPITTLPAEFNSQMQRTLQWSLANPSVFPKSCSPNGEFIRHTPTFQPTI</sequence>
<comment type="caution">
    <text evidence="2">The sequence shown here is derived from an EMBL/GenBank/DDBJ whole genome shotgun (WGS) entry which is preliminary data.</text>
</comment>
<feature type="region of interest" description="Disordered" evidence="1">
    <location>
        <begin position="1"/>
        <end position="45"/>
    </location>
</feature>